<name>A0ABD2X9V6_9HYME</name>
<sequence length="260" mass="29882">MTTMINENKTILILIYDVVIVLVYLPSGSDTLTTAADDYVLHSVDSCKAIKVEISPFHKISAEHINKAVASQESLDENVRIDFECKDVKLQPTSLCDYENCQPIVKIEYEEQTNDITENIFIYFECKSVKLEQTSHPTIICKAEDKSCQPNVKKENPNPKNYVNNKKLVILIKKGFIYDNNCRFNMSSRFKRSQYLKMRNFDETAEKRASNKSKVCQKTESSLKNMSIQNLKVLSRIKTNPLNVTFVINYLDRKLASNLT</sequence>
<reference evidence="1 2" key="1">
    <citation type="journal article" date="2024" name="bioRxiv">
        <title>A reference genome for Trichogramma kaykai: A tiny desert-dwelling parasitoid wasp with competing sex-ratio distorters.</title>
        <authorList>
            <person name="Culotta J."/>
            <person name="Lindsey A.R."/>
        </authorList>
    </citation>
    <scope>NUCLEOTIDE SEQUENCE [LARGE SCALE GENOMIC DNA]</scope>
    <source>
        <strain evidence="1 2">KSX58</strain>
    </source>
</reference>
<gene>
    <name evidence="1" type="ORF">TKK_005038</name>
</gene>
<accession>A0ABD2X9V6</accession>
<organism evidence="1 2">
    <name type="scientific">Trichogramma kaykai</name>
    <dbReference type="NCBI Taxonomy" id="54128"/>
    <lineage>
        <taxon>Eukaryota</taxon>
        <taxon>Metazoa</taxon>
        <taxon>Ecdysozoa</taxon>
        <taxon>Arthropoda</taxon>
        <taxon>Hexapoda</taxon>
        <taxon>Insecta</taxon>
        <taxon>Pterygota</taxon>
        <taxon>Neoptera</taxon>
        <taxon>Endopterygota</taxon>
        <taxon>Hymenoptera</taxon>
        <taxon>Apocrita</taxon>
        <taxon>Proctotrupomorpha</taxon>
        <taxon>Chalcidoidea</taxon>
        <taxon>Trichogrammatidae</taxon>
        <taxon>Trichogramma</taxon>
    </lineage>
</organism>
<protein>
    <submittedName>
        <fullName evidence="1">Uncharacterized protein</fullName>
    </submittedName>
</protein>
<dbReference type="Proteomes" id="UP001627154">
    <property type="component" value="Unassembled WGS sequence"/>
</dbReference>
<comment type="caution">
    <text evidence="1">The sequence shown here is derived from an EMBL/GenBank/DDBJ whole genome shotgun (WGS) entry which is preliminary data.</text>
</comment>
<evidence type="ECO:0000313" key="1">
    <source>
        <dbReference type="EMBL" id="KAL3402040.1"/>
    </source>
</evidence>
<dbReference type="EMBL" id="JBJJXI010000041">
    <property type="protein sequence ID" value="KAL3402040.1"/>
    <property type="molecule type" value="Genomic_DNA"/>
</dbReference>
<evidence type="ECO:0000313" key="2">
    <source>
        <dbReference type="Proteomes" id="UP001627154"/>
    </source>
</evidence>
<keyword evidence="2" id="KW-1185">Reference proteome</keyword>
<proteinExistence type="predicted"/>
<dbReference type="AlphaFoldDB" id="A0ABD2X9V6"/>